<name>A0A0H5DSS6_9BACT</name>
<protein>
    <submittedName>
        <fullName evidence="3">Uncharacterized protein</fullName>
    </submittedName>
</protein>
<evidence type="ECO:0000256" key="2">
    <source>
        <dbReference type="SAM" id="MobiDB-lite"/>
    </source>
</evidence>
<keyword evidence="1" id="KW-0175">Coiled coil</keyword>
<proteinExistence type="predicted"/>
<reference evidence="4" key="1">
    <citation type="submission" date="2015-06" db="EMBL/GenBank/DDBJ databases">
        <authorList>
            <person name="Bertelli C."/>
        </authorList>
    </citation>
    <scope>NUCLEOTIDE SEQUENCE [LARGE SCALE GENOMIC DNA]</scope>
    <source>
        <strain evidence="4">CRIB-30</strain>
    </source>
</reference>
<accession>A0A0H5DSS6</accession>
<dbReference type="EMBL" id="CWGJ01000025">
    <property type="protein sequence ID" value="CRX38859.1"/>
    <property type="molecule type" value="Genomic_DNA"/>
</dbReference>
<dbReference type="AlphaFoldDB" id="A0A0H5DSS6"/>
<evidence type="ECO:0000256" key="1">
    <source>
        <dbReference type="SAM" id="Coils"/>
    </source>
</evidence>
<gene>
    <name evidence="3" type="ORF">ELAC_1531</name>
</gene>
<sequence>MRVQHSQMRNILELSKAAEVSSVKSLDQSERKILMVMLSALKRGEASVHLEGVDQKKLERMKIKLQTPQEVRASSFIQKVVKIVLNFFGFRTGSRSVVKAVESTKNLMEECQMRLNSLKPILDNKKEALSELIEQGGARDEIEHLRQDIEKLNRELSEIEGILTPKEDVSVAYVQAKKEAIASFQNQIPSLIEDAKAKVSENDAKELIEQNMQLDLVKNPNRLDNEQFEKDYLRPGFRLRIEDPSKGVFQGYPKPSDSTKPADYYAFHKEGFNHLFASEEKIWKHFIQAAVTQTPVNAMMVPLHMEMNINPEGRLRHLDVMGKEVPVIFDLQEVVRNVDVEVHRNSSGVIEKVTVSIRMDTPVETGMHLAGLPKPKSLDTIGVITSTMRFELSLKDGNPLVGHLKYDHVFNKDGRKPEPQASAPGFTPLEKKKGASPQLSGLEKMKAGWRSDLSRKKLSIQPTGEKICWLEGRLGDLRAVQERVDTRLEKESIGLILNSYRSYLEELTR</sequence>
<evidence type="ECO:0000313" key="4">
    <source>
        <dbReference type="Proteomes" id="UP000220251"/>
    </source>
</evidence>
<evidence type="ECO:0000313" key="3">
    <source>
        <dbReference type="EMBL" id="CRX38859.1"/>
    </source>
</evidence>
<feature type="region of interest" description="Disordered" evidence="2">
    <location>
        <begin position="412"/>
        <end position="438"/>
    </location>
</feature>
<dbReference type="RefSeq" id="WP_143406475.1">
    <property type="nucleotide sequence ID" value="NZ_CWGJ01000025.1"/>
</dbReference>
<keyword evidence="4" id="KW-1185">Reference proteome</keyword>
<organism evidence="3 4">
    <name type="scientific">Estrella lausannensis</name>
    <dbReference type="NCBI Taxonomy" id="483423"/>
    <lineage>
        <taxon>Bacteria</taxon>
        <taxon>Pseudomonadati</taxon>
        <taxon>Chlamydiota</taxon>
        <taxon>Chlamydiia</taxon>
        <taxon>Parachlamydiales</taxon>
        <taxon>Candidatus Criblamydiaceae</taxon>
        <taxon>Estrella</taxon>
    </lineage>
</organism>
<feature type="coiled-coil region" evidence="1">
    <location>
        <begin position="135"/>
        <end position="162"/>
    </location>
</feature>
<dbReference type="Proteomes" id="UP000220251">
    <property type="component" value="Unassembled WGS sequence"/>
</dbReference>
<dbReference type="OrthoDB" id="10019297at2"/>